<comment type="caution">
    <text evidence="2">The sequence shown here is derived from an EMBL/GenBank/DDBJ whole genome shotgun (WGS) entry which is preliminary data.</text>
</comment>
<protein>
    <submittedName>
        <fullName evidence="2">Uncharacterized protein</fullName>
    </submittedName>
</protein>
<proteinExistence type="predicted"/>
<evidence type="ECO:0000313" key="2">
    <source>
        <dbReference type="EMBL" id="CAB4046065.1"/>
    </source>
</evidence>
<keyword evidence="3" id="KW-1185">Reference proteome</keyword>
<organism evidence="2 3">
    <name type="scientific">Paramuricea clavata</name>
    <name type="common">Red gorgonian</name>
    <name type="synonym">Violescent sea-whip</name>
    <dbReference type="NCBI Taxonomy" id="317549"/>
    <lineage>
        <taxon>Eukaryota</taxon>
        <taxon>Metazoa</taxon>
        <taxon>Cnidaria</taxon>
        <taxon>Anthozoa</taxon>
        <taxon>Octocorallia</taxon>
        <taxon>Malacalcyonacea</taxon>
        <taxon>Plexauridae</taxon>
        <taxon>Paramuricea</taxon>
    </lineage>
</organism>
<feature type="region of interest" description="Disordered" evidence="1">
    <location>
        <begin position="1"/>
        <end position="112"/>
    </location>
</feature>
<evidence type="ECO:0000313" key="3">
    <source>
        <dbReference type="Proteomes" id="UP001152795"/>
    </source>
</evidence>
<sequence length="112" mass="11853">MNSYHNNKRSAHEEHAPEIELPAKRMRRSSSASQSGRNKPETAAVVKPRGHRNSSSSKSKISSLSPEPTSIAADINDSVFHPTMPVSRGRANSTSSTGSAASPAPNATSSKN</sequence>
<gene>
    <name evidence="2" type="ORF">PACLA_8A058818</name>
</gene>
<dbReference type="Proteomes" id="UP001152795">
    <property type="component" value="Unassembled WGS sequence"/>
</dbReference>
<name>A0A7D9KLQ3_PARCT</name>
<reference evidence="2" key="1">
    <citation type="submission" date="2020-04" db="EMBL/GenBank/DDBJ databases">
        <authorList>
            <person name="Alioto T."/>
            <person name="Alioto T."/>
            <person name="Gomez Garrido J."/>
        </authorList>
    </citation>
    <scope>NUCLEOTIDE SEQUENCE</scope>
    <source>
        <strain evidence="2">A484AB</strain>
    </source>
</reference>
<feature type="compositionally biased region" description="Low complexity" evidence="1">
    <location>
        <begin position="87"/>
        <end position="112"/>
    </location>
</feature>
<feature type="compositionally biased region" description="Low complexity" evidence="1">
    <location>
        <begin position="54"/>
        <end position="65"/>
    </location>
</feature>
<feature type="non-terminal residue" evidence="2">
    <location>
        <position position="112"/>
    </location>
</feature>
<dbReference type="EMBL" id="CACRXK020045324">
    <property type="protein sequence ID" value="CAB4046065.1"/>
    <property type="molecule type" value="Genomic_DNA"/>
</dbReference>
<accession>A0A7D9KLQ3</accession>
<feature type="compositionally biased region" description="Basic and acidic residues" evidence="1">
    <location>
        <begin position="10"/>
        <end position="23"/>
    </location>
</feature>
<dbReference type="AlphaFoldDB" id="A0A7D9KLQ3"/>
<evidence type="ECO:0000256" key="1">
    <source>
        <dbReference type="SAM" id="MobiDB-lite"/>
    </source>
</evidence>